<dbReference type="OrthoDB" id="9782533at2"/>
<accession>A0A4P7BY44</accession>
<keyword evidence="2" id="KW-1185">Reference proteome</keyword>
<evidence type="ECO:0000313" key="2">
    <source>
        <dbReference type="Proteomes" id="UP000294325"/>
    </source>
</evidence>
<protein>
    <submittedName>
        <fullName evidence="1">Uncharacterized protein</fullName>
    </submittedName>
</protein>
<evidence type="ECO:0000313" key="1">
    <source>
        <dbReference type="EMBL" id="QBQ54070.1"/>
    </source>
</evidence>
<organism evidence="1 2">
    <name type="scientific">Nitrosococcus wardiae</name>
    <dbReference type="NCBI Taxonomy" id="1814290"/>
    <lineage>
        <taxon>Bacteria</taxon>
        <taxon>Pseudomonadati</taxon>
        <taxon>Pseudomonadota</taxon>
        <taxon>Gammaproteobacteria</taxon>
        <taxon>Chromatiales</taxon>
        <taxon>Chromatiaceae</taxon>
        <taxon>Nitrosococcus</taxon>
    </lineage>
</organism>
<dbReference type="AlphaFoldDB" id="A0A4P7BY44"/>
<reference evidence="1 2" key="1">
    <citation type="submission" date="2019-03" db="EMBL/GenBank/DDBJ databases">
        <title>The genome sequence of Nitrosococcus wardiae strain D1FHST reveals the archetypal metabolic capacity of ammonia-oxidizing Gammaproteobacteria.</title>
        <authorList>
            <person name="Wang L."/>
            <person name="Lim C.K."/>
            <person name="Hanson T.E."/>
            <person name="Dang H."/>
            <person name="Klotz M.G."/>
        </authorList>
    </citation>
    <scope>NUCLEOTIDE SEQUENCE [LARGE SCALE GENOMIC DNA]</scope>
    <source>
        <strain evidence="1 2">D1FHS</strain>
    </source>
</reference>
<dbReference type="RefSeq" id="WP_134357100.1">
    <property type="nucleotide sequence ID" value="NZ_CP038033.1"/>
</dbReference>
<name>A0A4P7BY44_9GAMM</name>
<gene>
    <name evidence="1" type="ORF">E3U44_05795</name>
</gene>
<dbReference type="EMBL" id="CP038033">
    <property type="protein sequence ID" value="QBQ54070.1"/>
    <property type="molecule type" value="Genomic_DNA"/>
</dbReference>
<dbReference type="KEGG" id="nwr:E3U44_05795"/>
<sequence length="73" mass="8839">MEQHWQLLLSALVNFQFVYPTDRDIVPGWLITELLDRYKQLMKMPLPYRKVCRGPLLSHSQYEIDQREWGYLA</sequence>
<proteinExistence type="predicted"/>
<dbReference type="Proteomes" id="UP000294325">
    <property type="component" value="Chromosome"/>
</dbReference>